<evidence type="ECO:0000313" key="2">
    <source>
        <dbReference type="EMBL" id="QDC45005.1"/>
    </source>
</evidence>
<dbReference type="Proteomes" id="UP000311008">
    <property type="component" value="Chromosome"/>
</dbReference>
<sequence length="90" mass="9579">MKVLSFVMLATLTSISLTAMSGEFGNRCTTGLTKGVVVNSDCAINETFKGNTLCFGNADAKQAFLDSKDKQQFVDKAAAFYPKVLDGSAK</sequence>
<keyword evidence="1" id="KW-0732">Signal</keyword>
<name>A0A5B8CVS1_9PROT</name>
<dbReference type="AlphaFoldDB" id="A0A5B8CVS1"/>
<feature type="chain" id="PRO_5023069239" evidence="1">
    <location>
        <begin position="20"/>
        <end position="90"/>
    </location>
</feature>
<reference evidence="3" key="1">
    <citation type="journal article" date="2019" name="ISME J.">
        <title>Evolution in action: habitat transition from sediment to the pelagial leads to genome streamlining in Methylophilaceae.</title>
        <authorList>
            <person name="Salcher M."/>
            <person name="Schaefle D."/>
            <person name="Kaspar M."/>
            <person name="Neuenschwander S.M."/>
            <person name="Ghai R."/>
        </authorList>
    </citation>
    <scope>NUCLEOTIDE SEQUENCE [LARGE SCALE GENOMIC DNA]</scope>
    <source>
        <strain evidence="3">MMS-M-51</strain>
    </source>
</reference>
<gene>
    <name evidence="2" type="ORF">FIU01_11070</name>
</gene>
<feature type="signal peptide" evidence="1">
    <location>
        <begin position="1"/>
        <end position="19"/>
    </location>
</feature>
<dbReference type="EMBL" id="CP040946">
    <property type="protein sequence ID" value="QDC45005.1"/>
    <property type="molecule type" value="Genomic_DNA"/>
</dbReference>
<keyword evidence="3" id="KW-1185">Reference proteome</keyword>
<proteinExistence type="predicted"/>
<accession>A0A5B8CVS1</accession>
<dbReference type="KEGG" id="mmec:FIU01_11070"/>
<evidence type="ECO:0000256" key="1">
    <source>
        <dbReference type="SAM" id="SignalP"/>
    </source>
</evidence>
<dbReference type="OrthoDB" id="8534311at2"/>
<evidence type="ECO:0000313" key="3">
    <source>
        <dbReference type="Proteomes" id="UP000311008"/>
    </source>
</evidence>
<dbReference type="RefSeq" id="WP_140004332.1">
    <property type="nucleotide sequence ID" value="NZ_CP040946.1"/>
</dbReference>
<organism evidence="2 3">
    <name type="scientific">Methylophilus medardicus</name>
    <dbReference type="NCBI Taxonomy" id="2588534"/>
    <lineage>
        <taxon>Bacteria</taxon>
        <taxon>Pseudomonadati</taxon>
        <taxon>Pseudomonadota</taxon>
        <taxon>Betaproteobacteria</taxon>
        <taxon>Nitrosomonadales</taxon>
        <taxon>Methylophilaceae</taxon>
        <taxon>Methylophilus</taxon>
    </lineage>
</organism>
<protein>
    <submittedName>
        <fullName evidence="2">Uncharacterized protein</fullName>
    </submittedName>
</protein>